<accession>A0AAN9MZM1</accession>
<proteinExistence type="predicted"/>
<keyword evidence="2" id="KW-0805">Transcription regulation</keyword>
<dbReference type="GO" id="GO:0005634">
    <property type="term" value="C:nucleus"/>
    <property type="evidence" value="ECO:0007669"/>
    <property type="project" value="UniProtKB-SubCell"/>
</dbReference>
<comment type="caution">
    <text evidence="7">The sequence shown here is derived from an EMBL/GenBank/DDBJ whole genome shotgun (WGS) entry which is preliminary data.</text>
</comment>
<evidence type="ECO:0000313" key="7">
    <source>
        <dbReference type="EMBL" id="KAK7364004.1"/>
    </source>
</evidence>
<evidence type="ECO:0000256" key="1">
    <source>
        <dbReference type="ARBA" id="ARBA00004123"/>
    </source>
</evidence>
<evidence type="ECO:0000313" key="8">
    <source>
        <dbReference type="Proteomes" id="UP001374584"/>
    </source>
</evidence>
<dbReference type="CDD" id="cd10017">
    <property type="entry name" value="B3_DNA"/>
    <property type="match status" value="1"/>
</dbReference>
<dbReference type="GO" id="GO:0003677">
    <property type="term" value="F:DNA binding"/>
    <property type="evidence" value="ECO:0007669"/>
    <property type="project" value="UniProtKB-KW"/>
</dbReference>
<evidence type="ECO:0000256" key="5">
    <source>
        <dbReference type="ARBA" id="ARBA00023242"/>
    </source>
</evidence>
<evidence type="ECO:0000256" key="3">
    <source>
        <dbReference type="ARBA" id="ARBA00023125"/>
    </source>
</evidence>
<evidence type="ECO:0000259" key="6">
    <source>
        <dbReference type="PROSITE" id="PS50863"/>
    </source>
</evidence>
<gene>
    <name evidence="7" type="ORF">VNO80_12318</name>
</gene>
<keyword evidence="4" id="KW-0804">Transcription</keyword>
<name>A0AAN9MZM1_PHACN</name>
<feature type="domain" description="TF-B3" evidence="6">
    <location>
        <begin position="87"/>
        <end position="157"/>
    </location>
</feature>
<evidence type="ECO:0000256" key="4">
    <source>
        <dbReference type="ARBA" id="ARBA00023163"/>
    </source>
</evidence>
<keyword evidence="8" id="KW-1185">Reference proteome</keyword>
<dbReference type="Proteomes" id="UP001374584">
    <property type="component" value="Unassembled WGS sequence"/>
</dbReference>
<reference evidence="7 8" key="1">
    <citation type="submission" date="2024-01" db="EMBL/GenBank/DDBJ databases">
        <title>The genomes of 5 underutilized Papilionoideae crops provide insights into root nodulation and disease resistanc.</title>
        <authorList>
            <person name="Jiang F."/>
        </authorList>
    </citation>
    <scope>NUCLEOTIDE SEQUENCE [LARGE SCALE GENOMIC DNA]</scope>
    <source>
        <strain evidence="7">JINMINGXINNONG_FW02</strain>
        <tissue evidence="7">Leaves</tissue>
    </source>
</reference>
<dbReference type="PROSITE" id="PS50863">
    <property type="entry name" value="B3"/>
    <property type="match status" value="1"/>
</dbReference>
<keyword evidence="3" id="KW-0238">DNA-binding</keyword>
<dbReference type="AlphaFoldDB" id="A0AAN9MZM1"/>
<dbReference type="Gene3D" id="2.40.330.10">
    <property type="entry name" value="DNA-binding pseudobarrel domain"/>
    <property type="match status" value="1"/>
</dbReference>
<dbReference type="InterPro" id="IPR015300">
    <property type="entry name" value="DNA-bd_pseudobarrel_sf"/>
</dbReference>
<evidence type="ECO:0000256" key="2">
    <source>
        <dbReference type="ARBA" id="ARBA00023015"/>
    </source>
</evidence>
<dbReference type="EMBL" id="JAYMYR010000005">
    <property type="protein sequence ID" value="KAK7364004.1"/>
    <property type="molecule type" value="Genomic_DNA"/>
</dbReference>
<dbReference type="InterPro" id="IPR003340">
    <property type="entry name" value="B3_DNA-bd"/>
</dbReference>
<dbReference type="SUPFAM" id="SSF101936">
    <property type="entry name" value="DNA-binding pseudobarrel domain"/>
    <property type="match status" value="1"/>
</dbReference>
<dbReference type="Pfam" id="PF02362">
    <property type="entry name" value="B3"/>
    <property type="match status" value="1"/>
</dbReference>
<sequence length="157" mass="18137">MAGNSSNSGRGKSMVEGKKDAKELQFNDELQLDFILDAGIVKDCELSLPYGVQLTNDKWNLFLPLQGFEETLIGFLKEEEDVREGIQVKVYDRGGHEFEMMLKKWVKDSNQFYVLNRGWFSFCNQHGLGQEDLIALRGFRHSITDMLSFVVTFRKMR</sequence>
<organism evidence="7 8">
    <name type="scientific">Phaseolus coccineus</name>
    <name type="common">Scarlet runner bean</name>
    <name type="synonym">Phaseolus multiflorus</name>
    <dbReference type="NCBI Taxonomy" id="3886"/>
    <lineage>
        <taxon>Eukaryota</taxon>
        <taxon>Viridiplantae</taxon>
        <taxon>Streptophyta</taxon>
        <taxon>Embryophyta</taxon>
        <taxon>Tracheophyta</taxon>
        <taxon>Spermatophyta</taxon>
        <taxon>Magnoliopsida</taxon>
        <taxon>eudicotyledons</taxon>
        <taxon>Gunneridae</taxon>
        <taxon>Pentapetalae</taxon>
        <taxon>rosids</taxon>
        <taxon>fabids</taxon>
        <taxon>Fabales</taxon>
        <taxon>Fabaceae</taxon>
        <taxon>Papilionoideae</taxon>
        <taxon>50 kb inversion clade</taxon>
        <taxon>NPAAA clade</taxon>
        <taxon>indigoferoid/millettioid clade</taxon>
        <taxon>Phaseoleae</taxon>
        <taxon>Phaseolus</taxon>
    </lineage>
</organism>
<dbReference type="PANTHER" id="PTHR31541">
    <property type="entry name" value="B3 DOMAIN PLANT PROTEIN-RELATED"/>
    <property type="match status" value="1"/>
</dbReference>
<keyword evidence="5" id="KW-0539">Nucleus</keyword>
<protein>
    <recommendedName>
        <fullName evidence="6">TF-B3 domain-containing protein</fullName>
    </recommendedName>
</protein>
<dbReference type="InterPro" id="IPR005508">
    <property type="entry name" value="At2g31720-like"/>
</dbReference>
<dbReference type="PANTHER" id="PTHR31541:SF28">
    <property type="entry name" value="TF-B3 DOMAIN-CONTAINING PROTEIN"/>
    <property type="match status" value="1"/>
</dbReference>
<comment type="subcellular location">
    <subcellularLocation>
        <location evidence="1">Nucleus</location>
    </subcellularLocation>
</comment>